<keyword evidence="13" id="KW-1133">Transmembrane helix</keyword>
<dbReference type="Gene3D" id="3.10.120.10">
    <property type="entry name" value="Cytochrome b5-like heme/steroid binding domain"/>
    <property type="match status" value="1"/>
</dbReference>
<evidence type="ECO:0000256" key="7">
    <source>
        <dbReference type="ARBA" id="ARBA00022848"/>
    </source>
</evidence>
<reference evidence="15 16" key="1">
    <citation type="journal article" date="2019" name="BMC Genomics">
        <title>Chromosome level assembly and comparative genome analysis confirm lager-brewing yeasts originated from a single hybridization.</title>
        <authorList>
            <person name="Salazar A.N."/>
            <person name="Gorter de Vries A.R."/>
            <person name="van den Broek M."/>
            <person name="Brouwers N."/>
            <person name="de la Torre Cortes P."/>
            <person name="Kuijpers N.G.A."/>
            <person name="Daran J.G."/>
            <person name="Abeel T."/>
        </authorList>
    </citation>
    <scope>NUCLEOTIDE SEQUENCE [LARGE SCALE GENOMIC DNA]</scope>
    <source>
        <strain evidence="15 16">CBS 1483</strain>
    </source>
</reference>
<dbReference type="GO" id="GO:0020037">
    <property type="term" value="F:heme binding"/>
    <property type="evidence" value="ECO:0007669"/>
    <property type="project" value="UniProtKB-UniRule"/>
</dbReference>
<keyword evidence="4 13" id="KW-0812">Transmembrane</keyword>
<keyword evidence="6" id="KW-0256">Endoplasmic reticulum</keyword>
<dbReference type="Proteomes" id="UP000501346">
    <property type="component" value="Chromosome ScXIV"/>
</dbReference>
<dbReference type="FunFam" id="3.10.120.10:FF:000002">
    <property type="entry name" value="Cytochrome b5 type B"/>
    <property type="match status" value="1"/>
</dbReference>
<feature type="domain" description="Cytochrome b5 heme-binding" evidence="14">
    <location>
        <begin position="2"/>
        <end position="78"/>
    </location>
</feature>
<protein>
    <submittedName>
        <fullName evidence="15">Cytochrome b5</fullName>
    </submittedName>
</protein>
<gene>
    <name evidence="15" type="primary">CYB5_1</name>
    <name evidence="15" type="ORF">GRS66_004423</name>
</gene>
<evidence type="ECO:0000256" key="10">
    <source>
        <dbReference type="ARBA" id="ARBA00023136"/>
    </source>
</evidence>
<dbReference type="PRINTS" id="PR00363">
    <property type="entry name" value="CYTOCHROMEB5"/>
</dbReference>
<evidence type="ECO:0000256" key="9">
    <source>
        <dbReference type="ARBA" id="ARBA00023004"/>
    </source>
</evidence>
<evidence type="ECO:0000256" key="13">
    <source>
        <dbReference type="RuleBase" id="RU362121"/>
    </source>
</evidence>
<dbReference type="AlphaFoldDB" id="A0A6C1DYA0"/>
<proteinExistence type="inferred from homology"/>
<name>A0A6C1DYA0_SACPS</name>
<dbReference type="SMART" id="SM01117">
    <property type="entry name" value="Cyt-b5"/>
    <property type="match status" value="1"/>
</dbReference>
<accession>A0A6C1DYA0</accession>
<evidence type="ECO:0000256" key="5">
    <source>
        <dbReference type="ARBA" id="ARBA00022723"/>
    </source>
</evidence>
<keyword evidence="2" id="KW-0813">Transport</keyword>
<dbReference type="EMBL" id="CP048995">
    <property type="protein sequence ID" value="QID82022.1"/>
    <property type="molecule type" value="Genomic_DNA"/>
</dbReference>
<dbReference type="InterPro" id="IPR018506">
    <property type="entry name" value="Cyt_B5_heme-BS"/>
</dbReference>
<evidence type="ECO:0000256" key="6">
    <source>
        <dbReference type="ARBA" id="ARBA00022824"/>
    </source>
</evidence>
<keyword evidence="10 13" id="KW-0472">Membrane</keyword>
<comment type="similarity">
    <text evidence="12 13">Belongs to the cytochrome b5 family.</text>
</comment>
<keyword evidence="7" id="KW-0492">Microsome</keyword>
<feature type="transmembrane region" description="Helical" evidence="13">
    <location>
        <begin position="100"/>
        <end position="118"/>
    </location>
</feature>
<evidence type="ECO:0000256" key="3">
    <source>
        <dbReference type="ARBA" id="ARBA00022617"/>
    </source>
</evidence>
<evidence type="ECO:0000259" key="14">
    <source>
        <dbReference type="PROSITE" id="PS50255"/>
    </source>
</evidence>
<dbReference type="OrthoDB" id="260519at2759"/>
<evidence type="ECO:0000313" key="15">
    <source>
        <dbReference type="EMBL" id="QID82022.1"/>
    </source>
</evidence>
<dbReference type="PANTHER" id="PTHR19359:SF150">
    <property type="entry name" value="CYTOCHROME B5"/>
    <property type="match status" value="1"/>
</dbReference>
<dbReference type="InterPro" id="IPR050668">
    <property type="entry name" value="Cytochrome_b5"/>
</dbReference>
<keyword evidence="8" id="KW-0249">Electron transport</keyword>
<dbReference type="GO" id="GO:0005789">
    <property type="term" value="C:endoplasmic reticulum membrane"/>
    <property type="evidence" value="ECO:0007669"/>
    <property type="project" value="UniProtKB-SubCell"/>
</dbReference>
<dbReference type="Pfam" id="PF00173">
    <property type="entry name" value="Cyt-b5"/>
    <property type="match status" value="1"/>
</dbReference>
<dbReference type="PANTHER" id="PTHR19359">
    <property type="entry name" value="CYTOCHROME B5"/>
    <property type="match status" value="1"/>
</dbReference>
<dbReference type="GO" id="GO:0016126">
    <property type="term" value="P:sterol biosynthetic process"/>
    <property type="evidence" value="ECO:0007669"/>
    <property type="project" value="TreeGrafter"/>
</dbReference>
<keyword evidence="16" id="KW-1185">Reference proteome</keyword>
<dbReference type="PROSITE" id="PS00191">
    <property type="entry name" value="CYTOCHROME_B5_1"/>
    <property type="match status" value="1"/>
</dbReference>
<dbReference type="InterPro" id="IPR001199">
    <property type="entry name" value="Cyt_B5-like_heme/steroid-bd"/>
</dbReference>
<keyword evidence="3 13" id="KW-0349">Heme</keyword>
<evidence type="ECO:0000256" key="8">
    <source>
        <dbReference type="ARBA" id="ARBA00022982"/>
    </source>
</evidence>
<evidence type="ECO:0000256" key="12">
    <source>
        <dbReference type="ARBA" id="ARBA00038168"/>
    </source>
</evidence>
<evidence type="ECO:0000313" key="16">
    <source>
        <dbReference type="Proteomes" id="UP000501346"/>
    </source>
</evidence>
<evidence type="ECO:0000256" key="11">
    <source>
        <dbReference type="ARBA" id="ARBA00037877"/>
    </source>
</evidence>
<comment type="subcellular location">
    <subcellularLocation>
        <location evidence="1">Endoplasmic reticulum membrane</location>
        <topology evidence="1">Single-pass membrane protein</topology>
        <orientation evidence="1">Cytoplasmic side</orientation>
    </subcellularLocation>
    <subcellularLocation>
        <location evidence="11">Microsome membrane</location>
        <topology evidence="11">Single-pass membrane protein</topology>
        <orientation evidence="11">Cytoplasmic side</orientation>
    </subcellularLocation>
</comment>
<evidence type="ECO:0000256" key="1">
    <source>
        <dbReference type="ARBA" id="ARBA00004131"/>
    </source>
</evidence>
<dbReference type="InterPro" id="IPR036400">
    <property type="entry name" value="Cyt_B5-like_heme/steroid_sf"/>
</dbReference>
<sequence>MPKVYSYQEVAEHNGPENFWIIIDDKVYDVSQFKDEHPGGDEIIMDLGGQDATESFVDIGHSDEALRLLKGLYIGDVDKTSERVSVEKVSTSENQSKGSGTLVVILAILMLGVAYYLLNE</sequence>
<evidence type="ECO:0000256" key="2">
    <source>
        <dbReference type="ARBA" id="ARBA00022448"/>
    </source>
</evidence>
<keyword evidence="5 13" id="KW-0479">Metal-binding</keyword>
<dbReference type="PROSITE" id="PS50255">
    <property type="entry name" value="CYTOCHROME_B5_2"/>
    <property type="match status" value="1"/>
</dbReference>
<dbReference type="GO" id="GO:0046872">
    <property type="term" value="F:metal ion binding"/>
    <property type="evidence" value="ECO:0007669"/>
    <property type="project" value="UniProtKB-UniRule"/>
</dbReference>
<evidence type="ECO:0000256" key="4">
    <source>
        <dbReference type="ARBA" id="ARBA00022692"/>
    </source>
</evidence>
<keyword evidence="9 13" id="KW-0408">Iron</keyword>
<dbReference type="SUPFAM" id="SSF55856">
    <property type="entry name" value="Cytochrome b5-like heme/steroid binding domain"/>
    <property type="match status" value="1"/>
</dbReference>
<organism evidence="15 16">
    <name type="scientific">Saccharomyces pastorianus</name>
    <name type="common">Lager yeast</name>
    <name type="synonym">Saccharomyces cerevisiae x Saccharomyces eubayanus</name>
    <dbReference type="NCBI Taxonomy" id="27292"/>
    <lineage>
        <taxon>Eukaryota</taxon>
        <taxon>Fungi</taxon>
        <taxon>Dikarya</taxon>
        <taxon>Ascomycota</taxon>
        <taxon>Saccharomycotina</taxon>
        <taxon>Saccharomycetes</taxon>
        <taxon>Saccharomycetales</taxon>
        <taxon>Saccharomycetaceae</taxon>
        <taxon>Saccharomyces</taxon>
    </lineage>
</organism>
<dbReference type="SMR" id="A0A6C1DYA0"/>